<feature type="domain" description="PAS" evidence="6">
    <location>
        <begin position="76"/>
        <end position="147"/>
    </location>
</feature>
<dbReference type="InterPro" id="IPR013655">
    <property type="entry name" value="PAS_fold_3"/>
</dbReference>
<dbReference type="CDD" id="cd00130">
    <property type="entry name" value="PAS"/>
    <property type="match status" value="1"/>
</dbReference>
<dbReference type="SMART" id="SM00086">
    <property type="entry name" value="PAC"/>
    <property type="match status" value="2"/>
</dbReference>
<evidence type="ECO:0000256" key="5">
    <source>
        <dbReference type="ARBA" id="ARBA00022777"/>
    </source>
</evidence>
<feature type="non-terminal residue" evidence="8">
    <location>
        <position position="1"/>
    </location>
</feature>
<keyword evidence="4" id="KW-0808">Transferase</keyword>
<evidence type="ECO:0000256" key="1">
    <source>
        <dbReference type="ARBA" id="ARBA00000085"/>
    </source>
</evidence>
<evidence type="ECO:0000259" key="6">
    <source>
        <dbReference type="PROSITE" id="PS50112"/>
    </source>
</evidence>
<dbReference type="NCBIfam" id="TIGR00229">
    <property type="entry name" value="sensory_box"/>
    <property type="match status" value="2"/>
</dbReference>
<dbReference type="AlphaFoldDB" id="X1FEP2"/>
<protein>
    <recommendedName>
        <fullName evidence="2">histidine kinase</fullName>
        <ecNumber evidence="2">2.7.13.3</ecNumber>
    </recommendedName>
</protein>
<dbReference type="EC" id="2.7.13.3" evidence="2"/>
<organism evidence="8">
    <name type="scientific">marine sediment metagenome</name>
    <dbReference type="NCBI Taxonomy" id="412755"/>
    <lineage>
        <taxon>unclassified sequences</taxon>
        <taxon>metagenomes</taxon>
        <taxon>ecological metagenomes</taxon>
    </lineage>
</organism>
<dbReference type="GO" id="GO:0004673">
    <property type="term" value="F:protein histidine kinase activity"/>
    <property type="evidence" value="ECO:0007669"/>
    <property type="project" value="UniProtKB-EC"/>
</dbReference>
<keyword evidence="3" id="KW-0597">Phosphoprotein</keyword>
<dbReference type="SMART" id="SM00091">
    <property type="entry name" value="PAS"/>
    <property type="match status" value="1"/>
</dbReference>
<name>X1FEP2_9ZZZZ</name>
<dbReference type="PROSITE" id="PS50112">
    <property type="entry name" value="PAS"/>
    <property type="match status" value="1"/>
</dbReference>
<dbReference type="InterPro" id="IPR000700">
    <property type="entry name" value="PAS-assoc_C"/>
</dbReference>
<dbReference type="InterPro" id="IPR052162">
    <property type="entry name" value="Sensor_kinase/Photoreceptor"/>
</dbReference>
<proteinExistence type="predicted"/>
<dbReference type="InterPro" id="IPR001610">
    <property type="entry name" value="PAC"/>
</dbReference>
<keyword evidence="5" id="KW-0418">Kinase</keyword>
<evidence type="ECO:0000256" key="4">
    <source>
        <dbReference type="ARBA" id="ARBA00022679"/>
    </source>
</evidence>
<evidence type="ECO:0000256" key="2">
    <source>
        <dbReference type="ARBA" id="ARBA00012438"/>
    </source>
</evidence>
<sequence length="213" mass="24782">EFVVRDDLERMKEYHRLRRIEPDATPKEYEFQFIDRKDNVKDVLLSVDVISGTKKSVASLLDITERKRAEEQLRESEERYRELADFLPQTVFEFDERGNFTFSNRHGFQTFGYTLEDFDKGLNVLQMLVPEDRDRAKKNIQKVLSGEELGGNEYAALRKDGSTFPAIIYSTPIIHDNKPVGLRGFVIDITERKRIEISMQGKPVQQPVKTGIH</sequence>
<dbReference type="PANTHER" id="PTHR43304">
    <property type="entry name" value="PHYTOCHROME-LIKE PROTEIN CPH1"/>
    <property type="match status" value="1"/>
</dbReference>
<dbReference type="InterPro" id="IPR035965">
    <property type="entry name" value="PAS-like_dom_sf"/>
</dbReference>
<dbReference type="SUPFAM" id="SSF55785">
    <property type="entry name" value="PYP-like sensor domain (PAS domain)"/>
    <property type="match status" value="2"/>
</dbReference>
<gene>
    <name evidence="8" type="ORF">S03H2_16914</name>
</gene>
<evidence type="ECO:0000259" key="7">
    <source>
        <dbReference type="PROSITE" id="PS50113"/>
    </source>
</evidence>
<dbReference type="PROSITE" id="PS50113">
    <property type="entry name" value="PAC"/>
    <property type="match status" value="1"/>
</dbReference>
<evidence type="ECO:0000313" key="8">
    <source>
        <dbReference type="EMBL" id="GAH44091.1"/>
    </source>
</evidence>
<dbReference type="InterPro" id="IPR000014">
    <property type="entry name" value="PAS"/>
</dbReference>
<accession>X1FEP2</accession>
<reference evidence="8" key="1">
    <citation type="journal article" date="2014" name="Front. Microbiol.">
        <title>High frequency of phylogenetically diverse reductive dehalogenase-homologous genes in deep subseafloor sedimentary metagenomes.</title>
        <authorList>
            <person name="Kawai M."/>
            <person name="Futagami T."/>
            <person name="Toyoda A."/>
            <person name="Takaki Y."/>
            <person name="Nishi S."/>
            <person name="Hori S."/>
            <person name="Arai W."/>
            <person name="Tsubouchi T."/>
            <person name="Morono Y."/>
            <person name="Uchiyama I."/>
            <person name="Ito T."/>
            <person name="Fujiyama A."/>
            <person name="Inagaki F."/>
            <person name="Takami H."/>
        </authorList>
    </citation>
    <scope>NUCLEOTIDE SEQUENCE</scope>
    <source>
        <strain evidence="8">Expedition CK06-06</strain>
    </source>
</reference>
<evidence type="ECO:0000256" key="3">
    <source>
        <dbReference type="ARBA" id="ARBA00022553"/>
    </source>
</evidence>
<feature type="domain" description="PAC" evidence="7">
    <location>
        <begin position="150"/>
        <end position="201"/>
    </location>
</feature>
<dbReference type="Gene3D" id="3.30.450.20">
    <property type="entry name" value="PAS domain"/>
    <property type="match status" value="2"/>
</dbReference>
<dbReference type="Pfam" id="PF08447">
    <property type="entry name" value="PAS_3"/>
    <property type="match status" value="1"/>
</dbReference>
<dbReference type="EMBL" id="BARU01008682">
    <property type="protein sequence ID" value="GAH44091.1"/>
    <property type="molecule type" value="Genomic_DNA"/>
</dbReference>
<comment type="catalytic activity">
    <reaction evidence="1">
        <text>ATP + protein L-histidine = ADP + protein N-phospho-L-histidine.</text>
        <dbReference type="EC" id="2.7.13.3"/>
    </reaction>
</comment>
<dbReference type="PANTHER" id="PTHR43304:SF1">
    <property type="entry name" value="PAC DOMAIN-CONTAINING PROTEIN"/>
    <property type="match status" value="1"/>
</dbReference>
<comment type="caution">
    <text evidence="8">The sequence shown here is derived from an EMBL/GenBank/DDBJ whole genome shotgun (WGS) entry which is preliminary data.</text>
</comment>